<protein>
    <submittedName>
        <fullName evidence="1">Uncharacterized protein</fullName>
    </submittedName>
</protein>
<comment type="caution">
    <text evidence="1">The sequence shown here is derived from an EMBL/GenBank/DDBJ whole genome shotgun (WGS) entry which is preliminary data.</text>
</comment>
<organism evidence="1 2">
    <name type="scientific">Melastoma candidum</name>
    <dbReference type="NCBI Taxonomy" id="119954"/>
    <lineage>
        <taxon>Eukaryota</taxon>
        <taxon>Viridiplantae</taxon>
        <taxon>Streptophyta</taxon>
        <taxon>Embryophyta</taxon>
        <taxon>Tracheophyta</taxon>
        <taxon>Spermatophyta</taxon>
        <taxon>Magnoliopsida</taxon>
        <taxon>eudicotyledons</taxon>
        <taxon>Gunneridae</taxon>
        <taxon>Pentapetalae</taxon>
        <taxon>rosids</taxon>
        <taxon>malvids</taxon>
        <taxon>Myrtales</taxon>
        <taxon>Melastomataceae</taxon>
        <taxon>Melastomatoideae</taxon>
        <taxon>Melastomateae</taxon>
        <taxon>Melastoma</taxon>
    </lineage>
</organism>
<proteinExistence type="predicted"/>
<gene>
    <name evidence="1" type="ORF">MLD38_020666</name>
</gene>
<evidence type="ECO:0000313" key="1">
    <source>
        <dbReference type="EMBL" id="KAI4364594.1"/>
    </source>
</evidence>
<keyword evidence="2" id="KW-1185">Reference proteome</keyword>
<evidence type="ECO:0000313" key="2">
    <source>
        <dbReference type="Proteomes" id="UP001057402"/>
    </source>
</evidence>
<sequence>MQSQNAIALLRPFPRFPFYPFSSRTASAHHHLHSEISPVVHEFLYLLGKCPEDPAKVKAIHGRITVTGSQAERASAAKLVRVYVGLGNMEYARQVFDGMRSPSGLLGNVLLNGYLKGENFARTVELFEVMRLRPVAIDSYACNYALKACSGLSEYEGGMGVIGLAKEKGFWKDRFLGSSIISFLLEFGKVELARKVFDGISEKDVVCWNAMIGGISRAGLYAEGFDLFFQMSKCSVTPSPITMASVVRACKNMGRVEFGKCVHGLITCFGMGSNVLVLTSLVDMYCNMGNVASGYFLFATMQVKNVVTWNAMISGYIQNGLVKEGFELFFQLLKCSAEFDSRTILALIQGCAQIADLEGGKILHGCIYRNGMDLDVILSTALIDLYSKCDSIKAARLIFDLTPHRNIITWTAFLAGLTQNGHAEDALELFRHMQDEGVTANAVTFISLIHSCAHLGAQKKGMSIHALLIRNVYDFTGLLITTLINMYAKCGKIDYAEMVLRHSVVKRDVVLWNSLITAYAMHGFCDQALAAFHEMKREGVSPDESTFLSLLTACNHAGYLQEGISLFHSMDRDYTIKPTEKLNSCFVDLLSRAGCFLEAEAFIKQISSEPCSSMLESLLNGCQHNKNIELGIQTGDKLLQLGVANPGAYVTLSNIYASAKRWDMVDYVRGLMKQRGLRKVPGFSSVEYGNSVHTFFAGDQSHPNWSEVSRVLGNLRLLVESHGYVPDTSCVFRNVDETMKVELLWGHSERLAIAFGLLSTPSGSPMRITKNLRVCVDCHSVTKLISKIVEREIIVRDANRFHHFRGGKCSCNDYW</sequence>
<dbReference type="EMBL" id="CM042885">
    <property type="protein sequence ID" value="KAI4364594.1"/>
    <property type="molecule type" value="Genomic_DNA"/>
</dbReference>
<accession>A0ACB9QHF3</accession>
<name>A0ACB9QHF3_9MYRT</name>
<dbReference type="Proteomes" id="UP001057402">
    <property type="component" value="Chromosome 6"/>
</dbReference>
<reference evidence="2" key="1">
    <citation type="journal article" date="2023" name="Front. Plant Sci.">
        <title>Chromosomal-level genome assembly of Melastoma candidum provides insights into trichome evolution.</title>
        <authorList>
            <person name="Zhong Y."/>
            <person name="Wu W."/>
            <person name="Sun C."/>
            <person name="Zou P."/>
            <person name="Liu Y."/>
            <person name="Dai S."/>
            <person name="Zhou R."/>
        </authorList>
    </citation>
    <scope>NUCLEOTIDE SEQUENCE [LARGE SCALE GENOMIC DNA]</scope>
</reference>